<protein>
    <submittedName>
        <fullName evidence="2">Ecdysteroid 22-kinase family protein</fullName>
    </submittedName>
</protein>
<evidence type="ECO:0000313" key="3">
    <source>
        <dbReference type="Proteomes" id="UP001165393"/>
    </source>
</evidence>
<organism evidence="2 3">
    <name type="scientific">Echinimonas agarilytica</name>
    <dbReference type="NCBI Taxonomy" id="1215918"/>
    <lineage>
        <taxon>Bacteria</taxon>
        <taxon>Pseudomonadati</taxon>
        <taxon>Pseudomonadota</taxon>
        <taxon>Gammaproteobacteria</taxon>
        <taxon>Alteromonadales</taxon>
        <taxon>Echinimonadaceae</taxon>
        <taxon>Echinimonas</taxon>
    </lineage>
</organism>
<keyword evidence="3" id="KW-1185">Reference proteome</keyword>
<comment type="caution">
    <text evidence="2">The sequence shown here is derived from an EMBL/GenBank/DDBJ whole genome shotgun (WGS) entry which is preliminary data.</text>
</comment>
<accession>A0AA41W7L4</accession>
<reference evidence="2 3" key="1">
    <citation type="journal article" date="2013" name="Antonie Van Leeuwenhoek">
        <title>Echinimonas agarilytica gen. nov., sp. nov., a new gammaproteobacterium isolated from the sea urchin Strongylocentrotus intermedius.</title>
        <authorList>
            <person name="Nedashkovskaya O.I."/>
            <person name="Stenkova A.M."/>
            <person name="Zhukova N.V."/>
            <person name="Van Trappen S."/>
            <person name="Lee J.S."/>
            <person name="Kim S.B."/>
        </authorList>
    </citation>
    <scope>NUCLEOTIDE SEQUENCE [LARGE SCALE GENOMIC DNA]</scope>
    <source>
        <strain evidence="2 3">KMM 6351</strain>
    </source>
</reference>
<dbReference type="SUPFAM" id="SSF56112">
    <property type="entry name" value="Protein kinase-like (PK-like)"/>
    <property type="match status" value="1"/>
</dbReference>
<feature type="domain" description="Aminoglycoside phosphotransferase" evidence="1">
    <location>
        <begin position="52"/>
        <end position="235"/>
    </location>
</feature>
<dbReference type="Proteomes" id="UP001165393">
    <property type="component" value="Unassembled WGS sequence"/>
</dbReference>
<dbReference type="RefSeq" id="WP_251262156.1">
    <property type="nucleotide sequence ID" value="NZ_JAMQGP010000007.1"/>
</dbReference>
<gene>
    <name evidence="2" type="ORF">NAF29_13460</name>
</gene>
<dbReference type="EMBL" id="JAMQGP010000007">
    <property type="protein sequence ID" value="MCM2680670.1"/>
    <property type="molecule type" value="Genomic_DNA"/>
</dbReference>
<dbReference type="Gene3D" id="3.90.1200.10">
    <property type="match status" value="1"/>
</dbReference>
<evidence type="ECO:0000313" key="2">
    <source>
        <dbReference type="EMBL" id="MCM2680670.1"/>
    </source>
</evidence>
<dbReference type="AlphaFoldDB" id="A0AA41W7L4"/>
<name>A0AA41W7L4_9GAMM</name>
<dbReference type="InterPro" id="IPR011009">
    <property type="entry name" value="Kinase-like_dom_sf"/>
</dbReference>
<dbReference type="Pfam" id="PF01636">
    <property type="entry name" value="APH"/>
    <property type="match status" value="1"/>
</dbReference>
<proteinExistence type="predicted"/>
<dbReference type="InterPro" id="IPR002575">
    <property type="entry name" value="Aminoglycoside_PTrfase"/>
</dbReference>
<evidence type="ECO:0000259" key="1">
    <source>
        <dbReference type="Pfam" id="PF01636"/>
    </source>
</evidence>
<sequence length="314" mass="35795">MQSLWAGQGQLMRLKLEGLDGTTTQSVVVKHIVYASSDSHPRGWNSQGSAQRKRHSYAVELHWYRDYVASLNASVKMPELRYFEESAQSIVLVLEDLAVDFPVRFTLGKDDRPSPVQIESCIGWLAKLHARTLECRAEGLWPIGGYWHLDTRPDEWLAMPESTLKNSAKQLDQTLRNCGYQCLMHGDAKLANFCFDDKGQSVAAVDFQYVGRGVGVQDLMLLLSSVLPDAQLLAQGSKWVDVYFEQLTAALLQWQPNIKPDEVIKQWRALYPITWADFHRFLAGWSPDHWKIGKYCIQQTEQALRMCHSDQHVS</sequence>